<evidence type="ECO:0000313" key="2">
    <source>
        <dbReference type="Proteomes" id="UP000320547"/>
    </source>
</evidence>
<organism evidence="1 2">
    <name type="scientific">Altererythrobacter ishigakiensis</name>
    <dbReference type="NCBI Taxonomy" id="476157"/>
    <lineage>
        <taxon>Bacteria</taxon>
        <taxon>Pseudomonadati</taxon>
        <taxon>Pseudomonadota</taxon>
        <taxon>Alphaproteobacteria</taxon>
        <taxon>Sphingomonadales</taxon>
        <taxon>Erythrobacteraceae</taxon>
        <taxon>Altererythrobacter</taxon>
    </lineage>
</organism>
<reference evidence="1 2" key="1">
    <citation type="submission" date="2019-07" db="EMBL/GenBank/DDBJ databases">
        <title>Genomic Encyclopedia of Archaeal and Bacterial Type Strains, Phase II (KMG-II): from individual species to whole genera.</title>
        <authorList>
            <person name="Goeker M."/>
        </authorList>
    </citation>
    <scope>NUCLEOTIDE SEQUENCE [LARGE SCALE GENOMIC DNA]</scope>
    <source>
        <strain evidence="1 2">ATCC BAA-2084</strain>
    </source>
</reference>
<proteinExistence type="predicted"/>
<dbReference type="EMBL" id="VLLK01000002">
    <property type="protein sequence ID" value="TWJ06545.1"/>
    <property type="molecule type" value="Genomic_DNA"/>
</dbReference>
<comment type="caution">
    <text evidence="1">The sequence shown here is derived from an EMBL/GenBank/DDBJ whole genome shotgun (WGS) entry which is preliminary data.</text>
</comment>
<dbReference type="AlphaFoldDB" id="A0A562ULQ7"/>
<accession>A0A562ULQ7</accession>
<dbReference type="Proteomes" id="UP000320547">
    <property type="component" value="Unassembled WGS sequence"/>
</dbReference>
<keyword evidence="2" id="KW-1185">Reference proteome</keyword>
<sequence length="65" mass="7076">MNKLNSRSSVDDRVVENDSGGHENLILAIQEMESALKRLDCGGHLICAAELSRAIESAKAHVRSE</sequence>
<protein>
    <submittedName>
        <fullName evidence="1">Uncharacterized protein</fullName>
    </submittedName>
</protein>
<gene>
    <name evidence="1" type="ORF">JN10_2079</name>
</gene>
<evidence type="ECO:0000313" key="1">
    <source>
        <dbReference type="EMBL" id="TWJ06545.1"/>
    </source>
</evidence>
<name>A0A562ULQ7_9SPHN</name>